<reference evidence="3" key="1">
    <citation type="submission" date="2019-06" db="EMBL/GenBank/DDBJ databases">
        <title>G10K-VGP Goodes thornscrub tortoise genome, primary haplotype.</title>
        <authorList>
            <person name="Murphy B."/>
            <person name="Edwards T."/>
            <person name="Rhie A."/>
            <person name="Koren S."/>
            <person name="Phillippy A."/>
            <person name="Fedrigo O."/>
            <person name="Haase B."/>
            <person name="Mountcastle J."/>
            <person name="Lewin H."/>
            <person name="Damas J."/>
            <person name="Howe K."/>
            <person name="Formenti G."/>
            <person name="Myers G."/>
            <person name="Durbin R."/>
            <person name="Jarvis E.D."/>
        </authorList>
    </citation>
    <scope>NUCLEOTIDE SEQUENCE [LARGE SCALE GENOMIC DNA]</scope>
</reference>
<proteinExistence type="predicted"/>
<reference evidence="3" key="2">
    <citation type="submission" date="2025-08" db="UniProtKB">
        <authorList>
            <consortium name="Ensembl"/>
        </authorList>
    </citation>
    <scope>IDENTIFICATION</scope>
</reference>
<evidence type="ECO:0000259" key="2">
    <source>
        <dbReference type="PROSITE" id="PS50022"/>
    </source>
</evidence>
<evidence type="ECO:0000313" key="3">
    <source>
        <dbReference type="Ensembl" id="ENSGEVP00005012668.1"/>
    </source>
</evidence>
<dbReference type="AlphaFoldDB" id="A0A8C4W9E6"/>
<dbReference type="PROSITE" id="PS01285">
    <property type="entry name" value="FA58C_1"/>
    <property type="match status" value="1"/>
</dbReference>
<dbReference type="PROSITE" id="PS01286">
    <property type="entry name" value="FA58C_2"/>
    <property type="match status" value="1"/>
</dbReference>
<dbReference type="InterPro" id="IPR050633">
    <property type="entry name" value="Neuropilin_MCO_CoagFactor"/>
</dbReference>
<protein>
    <recommendedName>
        <fullName evidence="2">F5/8 type C domain-containing protein</fullName>
    </recommendedName>
</protein>
<dbReference type="PROSITE" id="PS50022">
    <property type="entry name" value="FA58C_3"/>
    <property type="match status" value="2"/>
</dbReference>
<evidence type="ECO:0000313" key="4">
    <source>
        <dbReference type="Proteomes" id="UP000694390"/>
    </source>
</evidence>
<reference evidence="3" key="3">
    <citation type="submission" date="2025-09" db="UniProtKB">
        <authorList>
            <consortium name="Ensembl"/>
        </authorList>
    </citation>
    <scope>IDENTIFICATION</scope>
</reference>
<dbReference type="GO" id="GO:0038023">
    <property type="term" value="F:signaling receptor activity"/>
    <property type="evidence" value="ECO:0007669"/>
    <property type="project" value="TreeGrafter"/>
</dbReference>
<feature type="domain" description="F5/8 type C" evidence="2">
    <location>
        <begin position="104"/>
        <end position="256"/>
    </location>
</feature>
<dbReference type="GeneTree" id="ENSGT00940000160294"/>
<organism evidence="3 4">
    <name type="scientific">Gopherus evgoodei</name>
    <name type="common">Goodes thornscrub tortoise</name>
    <dbReference type="NCBI Taxonomy" id="1825980"/>
    <lineage>
        <taxon>Eukaryota</taxon>
        <taxon>Metazoa</taxon>
        <taxon>Chordata</taxon>
        <taxon>Craniata</taxon>
        <taxon>Vertebrata</taxon>
        <taxon>Euteleostomi</taxon>
        <taxon>Archelosauria</taxon>
        <taxon>Testudinata</taxon>
        <taxon>Testudines</taxon>
        <taxon>Cryptodira</taxon>
        <taxon>Durocryptodira</taxon>
        <taxon>Testudinoidea</taxon>
        <taxon>Testudinidae</taxon>
        <taxon>Gopherus</taxon>
    </lineage>
</organism>
<dbReference type="FunFam" id="2.60.120.260:FF:000002">
    <property type="entry name" value="Coagulation factor VIII"/>
    <property type="match status" value="1"/>
</dbReference>
<dbReference type="InterPro" id="IPR008979">
    <property type="entry name" value="Galactose-bd-like_sf"/>
</dbReference>
<feature type="domain" description="F5/8 type C" evidence="2">
    <location>
        <begin position="54"/>
        <end position="99"/>
    </location>
</feature>
<keyword evidence="4" id="KW-1185">Reference proteome</keyword>
<dbReference type="SMART" id="SM00231">
    <property type="entry name" value="FA58C"/>
    <property type="match status" value="1"/>
</dbReference>
<dbReference type="InterPro" id="IPR000421">
    <property type="entry name" value="FA58C"/>
</dbReference>
<dbReference type="Proteomes" id="UP000694390">
    <property type="component" value="Chromosome 9"/>
</dbReference>
<dbReference type="OrthoDB" id="2121828at2759"/>
<dbReference type="GO" id="GO:0005886">
    <property type="term" value="C:plasma membrane"/>
    <property type="evidence" value="ECO:0007669"/>
    <property type="project" value="TreeGrafter"/>
</dbReference>
<keyword evidence="1" id="KW-1015">Disulfide bond</keyword>
<dbReference type="CDD" id="cd00057">
    <property type="entry name" value="FA58C"/>
    <property type="match status" value="1"/>
</dbReference>
<dbReference type="Ensembl" id="ENSGEVT00005013265.1">
    <property type="protein sequence ID" value="ENSGEVP00005012668.1"/>
    <property type="gene ID" value="ENSGEVG00005008939.1"/>
</dbReference>
<sequence>MCKSHCGWRRIPKGNHPTGNESLYSLGRWICCGPGKSSPASTSPSSAPSLPFLQVFFGNVDATAVKDNRFNPPIIARYIRLHPTYYSIRTTLRMELIGCDLNSCSMPLGMENKSISNQQISASSYSENMFSSWAPSQARLNLQERTNAWKPKVNSPNEWLQVDFEKIMRVTGIVTQGAKAIFSNMFVKQFAVSSSQDGSRWTPVLQDGEEKIFQGNQNHFSTVVNSLDPPLFARYLRIHPRKWQNHIALRTEFLGCDTQQTH</sequence>
<dbReference type="SUPFAM" id="SSF49785">
    <property type="entry name" value="Galactose-binding domain-like"/>
    <property type="match status" value="2"/>
</dbReference>
<evidence type="ECO:0000256" key="1">
    <source>
        <dbReference type="ARBA" id="ARBA00023157"/>
    </source>
</evidence>
<accession>A0A8C4W9E6</accession>
<name>A0A8C4W9E6_9SAUR</name>
<dbReference type="PANTHER" id="PTHR46806">
    <property type="entry name" value="F5/8 TYPE C DOMAIN-CONTAINING PROTEIN"/>
    <property type="match status" value="1"/>
</dbReference>
<dbReference type="PANTHER" id="PTHR46806:SF7">
    <property type="entry name" value="COAGULATION FACTOR VIII"/>
    <property type="match status" value="1"/>
</dbReference>
<dbReference type="Gene3D" id="2.60.120.260">
    <property type="entry name" value="Galactose-binding domain-like"/>
    <property type="match status" value="2"/>
</dbReference>
<dbReference type="Pfam" id="PF00754">
    <property type="entry name" value="F5_F8_type_C"/>
    <property type="match status" value="1"/>
</dbReference>